<feature type="region of interest" description="Disordered" evidence="1">
    <location>
        <begin position="1"/>
        <end position="61"/>
    </location>
</feature>
<name>A0A8H8WSX9_9HYPH</name>
<evidence type="ECO:0000313" key="2">
    <source>
        <dbReference type="EMBL" id="BCM83737.1"/>
    </source>
</evidence>
<proteinExistence type="predicted"/>
<accession>A0A8H8WSX9</accession>
<reference evidence="2" key="1">
    <citation type="submission" date="2020-11" db="EMBL/GenBank/DDBJ databases">
        <title>Complete genome sequence of a novel pathogenic Methylobacterium strain isolated from rice in Vietnam.</title>
        <authorList>
            <person name="Lai K."/>
            <person name="Okazaki S."/>
            <person name="Higashi K."/>
            <person name="Mori H."/>
            <person name="Toyoda A."/>
            <person name="Kurokawa K."/>
        </authorList>
    </citation>
    <scope>NUCLEOTIDE SEQUENCE</scope>
    <source>
        <strain evidence="2">VL1</strain>
    </source>
</reference>
<evidence type="ECO:0000256" key="1">
    <source>
        <dbReference type="SAM" id="MobiDB-lite"/>
    </source>
</evidence>
<protein>
    <submittedName>
        <fullName evidence="2">Uncharacterized protein</fullName>
    </submittedName>
</protein>
<dbReference type="KEGG" id="mind:mvi_21980"/>
<sequence>MPPLTFRRAYGPMAGGGGPGGRRGPDGPTQGGRKGRDRGPCGRGGGGGAGPGCRDGPAPIEGAAAWPGSGVASAVHHVPRYITSPGFEVAALRWLTPVAPWRRHLLARRGCGPTRHAF</sequence>
<dbReference type="Proteomes" id="UP000663508">
    <property type="component" value="Chromosome"/>
</dbReference>
<feature type="compositionally biased region" description="Gly residues" evidence="1">
    <location>
        <begin position="41"/>
        <end position="53"/>
    </location>
</feature>
<organism evidence="2 3">
    <name type="scientific">Methylobacterium indicum</name>
    <dbReference type="NCBI Taxonomy" id="1775910"/>
    <lineage>
        <taxon>Bacteria</taxon>
        <taxon>Pseudomonadati</taxon>
        <taxon>Pseudomonadota</taxon>
        <taxon>Alphaproteobacteria</taxon>
        <taxon>Hyphomicrobiales</taxon>
        <taxon>Methylobacteriaceae</taxon>
        <taxon>Methylobacterium</taxon>
    </lineage>
</organism>
<feature type="compositionally biased region" description="Gly residues" evidence="1">
    <location>
        <begin position="13"/>
        <end position="22"/>
    </location>
</feature>
<dbReference type="AlphaFoldDB" id="A0A8H8WSX9"/>
<gene>
    <name evidence="2" type="ORF">mvi_21980</name>
</gene>
<dbReference type="EMBL" id="AP024145">
    <property type="protein sequence ID" value="BCM83737.1"/>
    <property type="molecule type" value="Genomic_DNA"/>
</dbReference>
<evidence type="ECO:0000313" key="3">
    <source>
        <dbReference type="Proteomes" id="UP000663508"/>
    </source>
</evidence>